<keyword evidence="3" id="KW-1185">Reference proteome</keyword>
<sequence length="149" mass="17274">MGKKPSSSRQTRSWVNGRLISSQEKGSAGERHPKAGKEKNDLFPPPFRNEPFCVENVAYLTHVLQSSFKNEQSFTYPDTSILNLRWAGLQDMRQLIWWMSHVPLIRQIYFIEKKICDTPKLSVKEIQQYLLIISMSQFVVHECAKCRSG</sequence>
<reference evidence="2 3" key="1">
    <citation type="submission" date="2021-06" db="EMBL/GenBank/DDBJ databases">
        <title>Caerostris darwini draft genome.</title>
        <authorList>
            <person name="Kono N."/>
            <person name="Arakawa K."/>
        </authorList>
    </citation>
    <scope>NUCLEOTIDE SEQUENCE [LARGE SCALE GENOMIC DNA]</scope>
</reference>
<evidence type="ECO:0000313" key="2">
    <source>
        <dbReference type="EMBL" id="GIY20508.1"/>
    </source>
</evidence>
<gene>
    <name evidence="2" type="ORF">CDAR_71381</name>
</gene>
<organism evidence="2 3">
    <name type="scientific">Caerostris darwini</name>
    <dbReference type="NCBI Taxonomy" id="1538125"/>
    <lineage>
        <taxon>Eukaryota</taxon>
        <taxon>Metazoa</taxon>
        <taxon>Ecdysozoa</taxon>
        <taxon>Arthropoda</taxon>
        <taxon>Chelicerata</taxon>
        <taxon>Arachnida</taxon>
        <taxon>Araneae</taxon>
        <taxon>Araneomorphae</taxon>
        <taxon>Entelegynae</taxon>
        <taxon>Araneoidea</taxon>
        <taxon>Araneidae</taxon>
        <taxon>Caerostris</taxon>
    </lineage>
</organism>
<dbReference type="EMBL" id="BPLQ01006180">
    <property type="protein sequence ID" value="GIY20508.1"/>
    <property type="molecule type" value="Genomic_DNA"/>
</dbReference>
<feature type="compositionally biased region" description="Polar residues" evidence="1">
    <location>
        <begin position="1"/>
        <end position="25"/>
    </location>
</feature>
<protein>
    <submittedName>
        <fullName evidence="2">Uncharacterized protein</fullName>
    </submittedName>
</protein>
<evidence type="ECO:0000256" key="1">
    <source>
        <dbReference type="SAM" id="MobiDB-lite"/>
    </source>
</evidence>
<comment type="caution">
    <text evidence="2">The sequence shown here is derived from an EMBL/GenBank/DDBJ whole genome shotgun (WGS) entry which is preliminary data.</text>
</comment>
<dbReference type="Proteomes" id="UP001054837">
    <property type="component" value="Unassembled WGS sequence"/>
</dbReference>
<evidence type="ECO:0000313" key="3">
    <source>
        <dbReference type="Proteomes" id="UP001054837"/>
    </source>
</evidence>
<feature type="compositionally biased region" description="Basic and acidic residues" evidence="1">
    <location>
        <begin position="27"/>
        <end position="41"/>
    </location>
</feature>
<proteinExistence type="predicted"/>
<feature type="region of interest" description="Disordered" evidence="1">
    <location>
        <begin position="1"/>
        <end position="45"/>
    </location>
</feature>
<name>A0AAV4RKG3_9ARAC</name>
<accession>A0AAV4RKG3</accession>
<dbReference type="AlphaFoldDB" id="A0AAV4RKG3"/>